<evidence type="ECO:0000313" key="1">
    <source>
        <dbReference type="EMBL" id="AZQ70052.1"/>
    </source>
</evidence>
<proteinExistence type="predicted"/>
<reference evidence="1 2" key="1">
    <citation type="submission" date="2018-12" db="EMBL/GenBank/DDBJ databases">
        <title>The whole draft genome of Streptomyce luteoverticillatus CGMCC 15060.</title>
        <authorList>
            <person name="Feng Z."/>
            <person name="Chen G."/>
            <person name="Zhang J."/>
            <person name="Zhu H."/>
            <person name="Yu X."/>
            <person name="Zhang W."/>
            <person name="Zhang X."/>
        </authorList>
    </citation>
    <scope>NUCLEOTIDE SEQUENCE [LARGE SCALE GENOMIC DNA]</scope>
    <source>
        <strain evidence="1 2">CGMCC 15060</strain>
    </source>
</reference>
<keyword evidence="2" id="KW-1185">Reference proteome</keyword>
<dbReference type="AlphaFoldDB" id="A0A3S9PCP9"/>
<evidence type="ECO:0000313" key="2">
    <source>
        <dbReference type="Proteomes" id="UP000267900"/>
    </source>
</evidence>
<dbReference type="Proteomes" id="UP000267900">
    <property type="component" value="Chromosome"/>
</dbReference>
<name>A0A3S9PCP9_STRLT</name>
<dbReference type="EMBL" id="CP034587">
    <property type="protein sequence ID" value="AZQ70052.1"/>
    <property type="molecule type" value="Genomic_DNA"/>
</dbReference>
<gene>
    <name evidence="1" type="ORF">EKH77_01430</name>
</gene>
<protein>
    <submittedName>
        <fullName evidence="1">Zinc ribbon domain-containing protein</fullName>
    </submittedName>
</protein>
<sequence length="224" mass="24524">MGEHGVSTEIYFANNYRDLCEQHGTASGFQFEFYCWRCHDTWRSPFEPYRGGRLAGWLNRGIGTASGLLGRAWWGVTSAAEGLAGSGWGNARDAAFQRAIGAAQGHFNRCARCATYVCGRCWHQEQGLCFTCAPDSAGEMMAARQRGVNDMVTQQAYDEGQRQGKVQDGQTARQLVCPRCRAECHGGRFCPGCGYELAQQASCSSCRATLPDGVTFCPTCGQRQ</sequence>
<organism evidence="1 2">
    <name type="scientific">Streptomyces luteoverticillatus</name>
    <name type="common">Streptoverticillium luteoverticillatus</name>
    <dbReference type="NCBI Taxonomy" id="66425"/>
    <lineage>
        <taxon>Bacteria</taxon>
        <taxon>Bacillati</taxon>
        <taxon>Actinomycetota</taxon>
        <taxon>Actinomycetes</taxon>
        <taxon>Kitasatosporales</taxon>
        <taxon>Streptomycetaceae</taxon>
        <taxon>Streptomyces</taxon>
    </lineage>
</organism>
<accession>A0A3S9PCP9</accession>
<dbReference type="OrthoDB" id="1178869at2"/>